<evidence type="ECO:0000313" key="13">
    <source>
        <dbReference type="EMBL" id="OMJ27840.1"/>
    </source>
</evidence>
<comment type="function">
    <text evidence="8">Acts as a component of the translation initiation factor 2B (eIF2B) complex, which catalyzes the exchange of GDP for GTP on the eukaryotic initiation factor 2 (eIF2) complex gamma subunit. Its guanine nucleotide exchange factor activity is repressed when bound to eIF2 complex phosphorylated on the alpha subunit, thereby limiting the amount of methionyl-initiator methionine tRNA available to the ribosome and consequently global translation is repressed.</text>
</comment>
<keyword evidence="3" id="KW-0963">Cytoplasm</keyword>
<dbReference type="SUPFAM" id="SSF53448">
    <property type="entry name" value="Nucleotide-diphospho-sugar transferases"/>
    <property type="match status" value="1"/>
</dbReference>
<dbReference type="GO" id="GO:0005085">
    <property type="term" value="F:guanyl-nucleotide exchange factor activity"/>
    <property type="evidence" value="ECO:0007669"/>
    <property type="project" value="TreeGrafter"/>
</dbReference>
<evidence type="ECO:0000256" key="7">
    <source>
        <dbReference type="ARBA" id="ARBA00044229"/>
    </source>
</evidence>
<feature type="region of interest" description="Disordered" evidence="10">
    <location>
        <begin position="340"/>
        <end position="417"/>
    </location>
</feature>
<dbReference type="PANTHER" id="PTHR45989">
    <property type="entry name" value="TRANSLATION INITIATION FACTOR EIF-2B SUBUNIT GAMMA"/>
    <property type="match status" value="1"/>
</dbReference>
<comment type="similarity">
    <text evidence="2">Belongs to the eIF-2B gamma/epsilon subunits family.</text>
</comment>
<evidence type="ECO:0000256" key="8">
    <source>
        <dbReference type="ARBA" id="ARBA00045373"/>
    </source>
</evidence>
<dbReference type="InterPro" id="IPR029044">
    <property type="entry name" value="Nucleotide-diphossugar_trans"/>
</dbReference>
<dbReference type="Pfam" id="PF24894">
    <property type="entry name" value="Hexapep_GlmU"/>
    <property type="match status" value="1"/>
</dbReference>
<evidence type="ECO:0000256" key="3">
    <source>
        <dbReference type="ARBA" id="ARBA00022490"/>
    </source>
</evidence>
<dbReference type="GO" id="GO:0002183">
    <property type="term" value="P:cytoplasmic translational initiation"/>
    <property type="evidence" value="ECO:0007669"/>
    <property type="project" value="TreeGrafter"/>
</dbReference>
<comment type="subunit">
    <text evidence="9">Component of the translation initiation factor 2B (eIF2B) complex which is a heterodecamer of two sets of five different subunits: alpha, beta, gamma, delta and epsilon. Subunits alpha, beta and delta comprise a regulatory subcomplex and subunits epsilon and gamma comprise a catalytic subcomplex. Within the complex, the hexameric regulatory complex resides at the center, with the two heterodimeric catalytic subcomplexes bound on opposite sides.</text>
</comment>
<evidence type="ECO:0000256" key="6">
    <source>
        <dbReference type="ARBA" id="ARBA00044196"/>
    </source>
</evidence>
<reference evidence="14" key="1">
    <citation type="submission" date="2017-01" db="EMBL/GenBank/DDBJ databases">
        <authorList>
            <person name="Wang Y."/>
            <person name="White M."/>
            <person name="Kvist S."/>
            <person name="Moncalvo J.-M."/>
        </authorList>
    </citation>
    <scope>NUCLEOTIDE SEQUENCE [LARGE SCALE GENOMIC DNA]</scope>
    <source>
        <strain evidence="14">ID-206-W2</strain>
    </source>
</reference>
<dbReference type="GO" id="GO:0003743">
    <property type="term" value="F:translation initiation factor activity"/>
    <property type="evidence" value="ECO:0007669"/>
    <property type="project" value="UniProtKB-KW"/>
</dbReference>
<feature type="compositionally biased region" description="Low complexity" evidence="10">
    <location>
        <begin position="340"/>
        <end position="356"/>
    </location>
</feature>
<evidence type="ECO:0000256" key="9">
    <source>
        <dbReference type="ARBA" id="ARBA00046432"/>
    </source>
</evidence>
<dbReference type="Gene3D" id="3.90.550.10">
    <property type="entry name" value="Spore Coat Polysaccharide Biosynthesis Protein SpsA, Chain A"/>
    <property type="match status" value="1"/>
</dbReference>
<organism evidence="13 14">
    <name type="scientific">Smittium culicis</name>
    <dbReference type="NCBI Taxonomy" id="133412"/>
    <lineage>
        <taxon>Eukaryota</taxon>
        <taxon>Fungi</taxon>
        <taxon>Fungi incertae sedis</taxon>
        <taxon>Zoopagomycota</taxon>
        <taxon>Kickxellomycotina</taxon>
        <taxon>Harpellomycetes</taxon>
        <taxon>Harpellales</taxon>
        <taxon>Legeriomycetaceae</taxon>
        <taxon>Smittium</taxon>
    </lineage>
</organism>
<evidence type="ECO:0000259" key="12">
    <source>
        <dbReference type="Pfam" id="PF24894"/>
    </source>
</evidence>
<feature type="domain" description="Nucleotidyl transferase" evidence="11">
    <location>
        <begin position="16"/>
        <end position="226"/>
    </location>
</feature>
<evidence type="ECO:0000259" key="11">
    <source>
        <dbReference type="Pfam" id="PF00483"/>
    </source>
</evidence>
<feature type="domain" description="Glucose-1-phosphate adenylyltransferase/Bifunctional protein GlmU-like C-terminal hexapeptide" evidence="12">
    <location>
        <begin position="420"/>
        <end position="466"/>
    </location>
</feature>
<dbReference type="Pfam" id="PF00483">
    <property type="entry name" value="NTP_transferase"/>
    <property type="match status" value="1"/>
</dbReference>
<accession>A0A1R1YLV9</accession>
<comment type="caution">
    <text evidence="13">The sequence shown here is derived from an EMBL/GenBank/DDBJ whole genome shotgun (WGS) entry which is preliminary data.</text>
</comment>
<sequence length="467" mass="51143">MELYNGASQATNEFTAIVLAGPGTRLFPLSEPENYTKALLPIGSKPMIWYTLQWLESEGIAEIIVATIKRDESEISNYIHSVYEGSQNIKVVALEDFYGTADVIRQLSQYITTDFIVTSTDAILDIPPHQFLDMYRIYKPDVCCVLMQEMPSEGGGGCSHDDEVSRFYGVDQVSSKLVMIKDDNNEDDESISMRMSIINQFPSIFLSKSLVDMHVYVFQNWVLDFLIDRPDILSLGYDLMPLLVRMQSQKNLYNKEKIDSCIVNNVKIKREKMNSVFDLDSDNLNHKHSNSYGNGGIGSGSVNVLAYVRRGAVGGRANTVNRYFDLNKLVCRVFPYSNHSSTNTTTPSNQPTTANTGIGIVLSDSSNGSASTVSNASSQNFPSSPAVGSATAQSNLGPSAATSSPAISTPDISPKSQITTDSIVGASTKISDRCIIKKSVIGSHVTIGKNVKLTNCIIHDYATIQDK</sequence>
<evidence type="ECO:0000256" key="2">
    <source>
        <dbReference type="ARBA" id="ARBA00007878"/>
    </source>
</evidence>
<feature type="compositionally biased region" description="Low complexity" evidence="10">
    <location>
        <begin position="398"/>
        <end position="410"/>
    </location>
</feature>
<dbReference type="GO" id="GO:0005851">
    <property type="term" value="C:eukaryotic translation initiation factor 2B complex"/>
    <property type="evidence" value="ECO:0007669"/>
    <property type="project" value="TreeGrafter"/>
</dbReference>
<dbReference type="EMBL" id="LSSM01000810">
    <property type="protein sequence ID" value="OMJ27840.1"/>
    <property type="molecule type" value="Genomic_DNA"/>
</dbReference>
<evidence type="ECO:0000256" key="1">
    <source>
        <dbReference type="ARBA" id="ARBA00004514"/>
    </source>
</evidence>
<evidence type="ECO:0000256" key="10">
    <source>
        <dbReference type="SAM" id="MobiDB-lite"/>
    </source>
</evidence>
<name>A0A1R1YLV9_9FUNG</name>
<keyword evidence="4 13" id="KW-0396">Initiation factor</keyword>
<gene>
    <name evidence="13" type="ORF">AYI69_g2704</name>
</gene>
<protein>
    <recommendedName>
        <fullName evidence="6">Translation initiation factor eIF2B subunit gamma</fullName>
    </recommendedName>
    <alternativeName>
        <fullName evidence="7">eIF2B GDP-GTP exchange factor subunit gamma</fullName>
    </alternativeName>
</protein>
<feature type="compositionally biased region" description="Polar residues" evidence="10">
    <location>
        <begin position="363"/>
        <end position="383"/>
    </location>
</feature>
<dbReference type="InterPro" id="IPR051960">
    <property type="entry name" value="eIF2B_gamma"/>
</dbReference>
<evidence type="ECO:0000256" key="5">
    <source>
        <dbReference type="ARBA" id="ARBA00022917"/>
    </source>
</evidence>
<dbReference type="OrthoDB" id="10250549at2759"/>
<keyword evidence="14" id="KW-1185">Reference proteome</keyword>
<dbReference type="GO" id="GO:0005829">
    <property type="term" value="C:cytosol"/>
    <property type="evidence" value="ECO:0007669"/>
    <property type="project" value="UniProtKB-SubCell"/>
</dbReference>
<comment type="subcellular location">
    <subcellularLocation>
        <location evidence="1">Cytoplasm</location>
        <location evidence="1">Cytosol</location>
    </subcellularLocation>
</comment>
<keyword evidence="5" id="KW-0648">Protein biosynthesis</keyword>
<dbReference type="InterPro" id="IPR005835">
    <property type="entry name" value="NTP_transferase_dom"/>
</dbReference>
<dbReference type="Gene3D" id="2.160.10.10">
    <property type="entry name" value="Hexapeptide repeat proteins"/>
    <property type="match status" value="1"/>
</dbReference>
<proteinExistence type="inferred from homology"/>
<dbReference type="AlphaFoldDB" id="A0A1R1YLV9"/>
<dbReference type="Proteomes" id="UP000187429">
    <property type="component" value="Unassembled WGS sequence"/>
</dbReference>
<evidence type="ECO:0000256" key="4">
    <source>
        <dbReference type="ARBA" id="ARBA00022540"/>
    </source>
</evidence>
<evidence type="ECO:0000313" key="14">
    <source>
        <dbReference type="Proteomes" id="UP000187429"/>
    </source>
</evidence>
<dbReference type="InterPro" id="IPR056818">
    <property type="entry name" value="GlmU/GlgC-like_hexapep"/>
</dbReference>
<dbReference type="PANTHER" id="PTHR45989:SF1">
    <property type="entry name" value="TRANSLATION INITIATION FACTOR EIF-2B SUBUNIT GAMMA"/>
    <property type="match status" value="1"/>
</dbReference>